<dbReference type="RefSeq" id="WP_013757354.1">
    <property type="nucleotide sequence ID" value="NC_015500.1"/>
</dbReference>
<feature type="domain" description="F5/8 type C" evidence="9">
    <location>
        <begin position="465"/>
        <end position="616"/>
    </location>
</feature>
<dbReference type="Gene3D" id="2.60.120.260">
    <property type="entry name" value="Galactose-binding domain-like"/>
    <property type="match status" value="1"/>
</dbReference>
<dbReference type="eggNOG" id="COG5434">
    <property type="taxonomic scope" value="Bacteria"/>
</dbReference>
<keyword evidence="4" id="KW-0735">Signal-anchor</keyword>
<feature type="signal peptide" evidence="8">
    <location>
        <begin position="1"/>
        <end position="24"/>
    </location>
</feature>
<dbReference type="InterPro" id="IPR008979">
    <property type="entry name" value="Galactose-bd-like_sf"/>
</dbReference>
<comment type="subcellular location">
    <subcellularLocation>
        <location evidence="1">Golgi apparatus membrane</location>
        <topology evidence="1">Single-pass type II membrane protein</topology>
    </subcellularLocation>
</comment>
<dbReference type="OrthoDB" id="187463at2"/>
<dbReference type="PROSITE" id="PS51257">
    <property type="entry name" value="PROKAR_LIPOPROTEIN"/>
    <property type="match status" value="1"/>
</dbReference>
<keyword evidence="7" id="KW-0472">Membrane</keyword>
<dbReference type="InterPro" id="IPR026071">
    <property type="entry name" value="Glyco_Hydrolase_99"/>
</dbReference>
<feature type="chain" id="PRO_5003310945" evidence="8">
    <location>
        <begin position="25"/>
        <end position="616"/>
    </location>
</feature>
<dbReference type="SUPFAM" id="SSF49785">
    <property type="entry name" value="Galactose-binding domain-like"/>
    <property type="match status" value="1"/>
</dbReference>
<evidence type="ECO:0000256" key="3">
    <source>
        <dbReference type="ARBA" id="ARBA00022801"/>
    </source>
</evidence>
<keyword evidence="8" id="KW-0732">Signal</keyword>
<protein>
    <submittedName>
        <fullName evidence="10">Coagulation factor 5/8 type domain protein</fullName>
    </submittedName>
</protein>
<dbReference type="PANTHER" id="PTHR13572:SF4">
    <property type="entry name" value="RE57134P"/>
    <property type="match status" value="1"/>
</dbReference>
<gene>
    <name evidence="10" type="ordered locus">Trebr_0184</name>
</gene>
<evidence type="ECO:0000256" key="8">
    <source>
        <dbReference type="SAM" id="SignalP"/>
    </source>
</evidence>
<evidence type="ECO:0000259" key="9">
    <source>
        <dbReference type="PROSITE" id="PS50022"/>
    </source>
</evidence>
<evidence type="ECO:0000256" key="5">
    <source>
        <dbReference type="ARBA" id="ARBA00022989"/>
    </source>
</evidence>
<dbReference type="eggNOG" id="COG1216">
    <property type="taxonomic scope" value="Bacteria"/>
</dbReference>
<keyword evidence="5" id="KW-1133">Transmembrane helix</keyword>
<dbReference type="Pfam" id="PF00754">
    <property type="entry name" value="F5_F8_type_C"/>
    <property type="match status" value="1"/>
</dbReference>
<evidence type="ECO:0000256" key="1">
    <source>
        <dbReference type="ARBA" id="ARBA00004323"/>
    </source>
</evidence>
<dbReference type="InterPro" id="IPR000421">
    <property type="entry name" value="FA58C"/>
</dbReference>
<proteinExistence type="predicted"/>
<organism evidence="10 11">
    <name type="scientific">Treponema brennaborense (strain DSM 12168 / CIP 105900 / DD5/3)</name>
    <dbReference type="NCBI Taxonomy" id="906968"/>
    <lineage>
        <taxon>Bacteria</taxon>
        <taxon>Pseudomonadati</taxon>
        <taxon>Spirochaetota</taxon>
        <taxon>Spirochaetia</taxon>
        <taxon>Spirochaetales</taxon>
        <taxon>Treponemataceae</taxon>
        <taxon>Treponema</taxon>
    </lineage>
</organism>
<evidence type="ECO:0000256" key="2">
    <source>
        <dbReference type="ARBA" id="ARBA00022692"/>
    </source>
</evidence>
<dbReference type="PROSITE" id="PS50022">
    <property type="entry name" value="FA58C_3"/>
    <property type="match status" value="1"/>
</dbReference>
<dbReference type="AlphaFoldDB" id="F4LLU3"/>
<dbReference type="HOGENOM" id="CLU_030649_0_0_12"/>
<dbReference type="PANTHER" id="PTHR13572">
    <property type="entry name" value="ENDO-ALPHA-1,2-MANNOSIDASE"/>
    <property type="match status" value="1"/>
</dbReference>
<dbReference type="KEGG" id="tbe:Trebr_0184"/>
<dbReference type="Pfam" id="PF16317">
    <property type="entry name" value="Glyco_hydro_99"/>
    <property type="match status" value="1"/>
</dbReference>
<evidence type="ECO:0000256" key="6">
    <source>
        <dbReference type="ARBA" id="ARBA00023034"/>
    </source>
</evidence>
<keyword evidence="11" id="KW-1185">Reference proteome</keyword>
<evidence type="ECO:0000313" key="11">
    <source>
        <dbReference type="Proteomes" id="UP000006546"/>
    </source>
</evidence>
<sequence length="616" mass="67634">MKIGKSPAGFVAVVSAAVLTVVFAACTSSIGPKQTEPADFSAQIAAARASLQIFPPAVREEKEPLVLVHYMPWFQAPPVSDGYGFHWHQGGGVFDPFETDQDGKAKIASHYYPLTGPYDTRDTSVLEYQAALMKMSGVDGVIFDWYGIEDALDYKEIQESTLAMIAVIKKAGLKFAVCYEDQSIGKMIEAAALAKADAQAAGKKVFSWMQQNWFSDDAYVTYEGRPLVLCFGPQFYKDKAQWDDLFSVMEVRPYFIGLDNHSEGWTDGSYDWPPMWASSSGKLSFARLVKYLNEFYAKQNAKPYLVATAFPGFHDIYREAGNGFSYGYLEYADGETFKLTMDAALQANPDVIQIGTWNDYGEGTIIEPTIERGYRELECIQDVKRRFNPAFGWGYGDLRMPIELYRILAADSDPDGRKPYARAAVDALFAGDAAAYKEALRAGNIKASLDVKPVLRSVTQGAGGASGSGTPVFDTAGRKNLALGAPVVVSSRIYDFTGNKAVDGDLLTYWEGAAKQYPATVTVDLIASRQLSAAVLKLNPKRIWNKRTQTFAVETSDDGTAFTELLPAVEYVFDPAVNENTAVVTLNVKARYVRFVFTANTAANAGQIAELEIYGE</sequence>
<name>F4LLU3_TREBD</name>
<evidence type="ECO:0000313" key="10">
    <source>
        <dbReference type="EMBL" id="AEE15635.1"/>
    </source>
</evidence>
<dbReference type="Gene3D" id="3.20.20.80">
    <property type="entry name" value="Glycosidases"/>
    <property type="match status" value="1"/>
</dbReference>
<dbReference type="GO" id="GO:0004559">
    <property type="term" value="F:alpha-mannosidase activity"/>
    <property type="evidence" value="ECO:0007669"/>
    <property type="project" value="TreeGrafter"/>
</dbReference>
<dbReference type="SMART" id="SM00231">
    <property type="entry name" value="FA58C"/>
    <property type="match status" value="1"/>
</dbReference>
<dbReference type="CDD" id="cd11575">
    <property type="entry name" value="GH99_GH71_like_3"/>
    <property type="match status" value="1"/>
</dbReference>
<dbReference type="Proteomes" id="UP000006546">
    <property type="component" value="Chromosome"/>
</dbReference>
<reference evidence="11" key="1">
    <citation type="submission" date="2011-04" db="EMBL/GenBank/DDBJ databases">
        <title>The complete genome of Treponema brennaborense DSM 12168.</title>
        <authorList>
            <person name="Lucas S."/>
            <person name="Han J."/>
            <person name="Lapidus A."/>
            <person name="Bruce D."/>
            <person name="Goodwin L."/>
            <person name="Pitluck S."/>
            <person name="Peters L."/>
            <person name="Kyrpides N."/>
            <person name="Mavromatis K."/>
            <person name="Ivanova N."/>
            <person name="Mikhailova N."/>
            <person name="Pagani I."/>
            <person name="Teshima H."/>
            <person name="Detter J.C."/>
            <person name="Tapia R."/>
            <person name="Han C."/>
            <person name="Land M."/>
            <person name="Hauser L."/>
            <person name="Markowitz V."/>
            <person name="Cheng J.-F."/>
            <person name="Hugenholtz P."/>
            <person name="Woyke T."/>
            <person name="Wu D."/>
            <person name="Gronow S."/>
            <person name="Wellnitz S."/>
            <person name="Brambilla E."/>
            <person name="Klenk H.-P."/>
            <person name="Eisen J.A."/>
        </authorList>
    </citation>
    <scope>NUCLEOTIDE SEQUENCE [LARGE SCALE GENOMIC DNA]</scope>
    <source>
        <strain evidence="11">DSM 12168 / CIP 105900 / DD5/3</strain>
    </source>
</reference>
<keyword evidence="3" id="KW-0378">Hydrolase</keyword>
<keyword evidence="6" id="KW-0333">Golgi apparatus</keyword>
<evidence type="ECO:0000256" key="4">
    <source>
        <dbReference type="ARBA" id="ARBA00022968"/>
    </source>
</evidence>
<dbReference type="STRING" id="906968.Trebr_0184"/>
<dbReference type="EMBL" id="CP002696">
    <property type="protein sequence ID" value="AEE15635.1"/>
    <property type="molecule type" value="Genomic_DNA"/>
</dbReference>
<evidence type="ECO:0000256" key="7">
    <source>
        <dbReference type="ARBA" id="ARBA00023136"/>
    </source>
</evidence>
<accession>F4LLU3</accession>
<keyword evidence="2" id="KW-0812">Transmembrane</keyword>